<dbReference type="OrthoDB" id="1123084at2"/>
<feature type="domain" description="HTH cro/C1-type" evidence="6">
    <location>
        <begin position="12"/>
        <end position="66"/>
    </location>
</feature>
<dbReference type="InterPro" id="IPR018653">
    <property type="entry name" value="ScfR_C"/>
</dbReference>
<dbReference type="RefSeq" id="WP_096344454.1">
    <property type="nucleotide sequence ID" value="NZ_NWMW01000003.1"/>
</dbReference>
<proteinExistence type="inferred from homology"/>
<dbReference type="GO" id="GO:0003700">
    <property type="term" value="F:DNA-binding transcription factor activity"/>
    <property type="evidence" value="ECO:0007669"/>
    <property type="project" value="TreeGrafter"/>
</dbReference>
<dbReference type="Pfam" id="PF06114">
    <property type="entry name" value="Peptidase_M78"/>
    <property type="match status" value="1"/>
</dbReference>
<reference evidence="7 8" key="1">
    <citation type="submission" date="2017-09" db="EMBL/GenBank/DDBJ databases">
        <title>Sphingomonas spermidinifaciens 9NM-10, whole genome shotgun sequence.</title>
        <authorList>
            <person name="Feng G."/>
            <person name="Zhu H."/>
        </authorList>
    </citation>
    <scope>NUCLEOTIDE SEQUENCE [LARGE SCALE GENOMIC DNA]</scope>
    <source>
        <strain evidence="7 8">9NM-10</strain>
    </source>
</reference>
<keyword evidence="4" id="KW-0804">Transcription</keyword>
<dbReference type="GO" id="GO:0003677">
    <property type="term" value="F:DNA binding"/>
    <property type="evidence" value="ECO:0007669"/>
    <property type="project" value="UniProtKB-KW"/>
</dbReference>
<evidence type="ECO:0000313" key="8">
    <source>
        <dbReference type="Proteomes" id="UP000218366"/>
    </source>
</evidence>
<comment type="similarity">
    <text evidence="1">Belongs to the short-chain fatty acyl-CoA assimilation regulator (ScfR) family.</text>
</comment>
<feature type="region of interest" description="Disordered" evidence="5">
    <location>
        <begin position="432"/>
        <end position="460"/>
    </location>
</feature>
<name>A0A2A4B1N9_9SPHN</name>
<dbReference type="InterPro" id="IPR010359">
    <property type="entry name" value="IrrE_HExxH"/>
</dbReference>
<gene>
    <name evidence="7" type="ORF">COC42_16475</name>
</gene>
<comment type="caution">
    <text evidence="7">The sequence shown here is derived from an EMBL/GenBank/DDBJ whole genome shotgun (WGS) entry which is preliminary data.</text>
</comment>
<dbReference type="PANTHER" id="PTHR46797">
    <property type="entry name" value="HTH-TYPE TRANSCRIPTIONAL REGULATOR"/>
    <property type="match status" value="1"/>
</dbReference>
<dbReference type="EMBL" id="NWMW01000003">
    <property type="protein sequence ID" value="PCD01709.1"/>
    <property type="molecule type" value="Genomic_DNA"/>
</dbReference>
<evidence type="ECO:0000256" key="5">
    <source>
        <dbReference type="SAM" id="MobiDB-lite"/>
    </source>
</evidence>
<organism evidence="7 8">
    <name type="scientific">Sphingomonas spermidinifaciens</name>
    <dbReference type="NCBI Taxonomy" id="1141889"/>
    <lineage>
        <taxon>Bacteria</taxon>
        <taxon>Pseudomonadati</taxon>
        <taxon>Pseudomonadota</taxon>
        <taxon>Alphaproteobacteria</taxon>
        <taxon>Sphingomonadales</taxon>
        <taxon>Sphingomonadaceae</taxon>
        <taxon>Sphingomonas</taxon>
    </lineage>
</organism>
<keyword evidence="8" id="KW-1185">Reference proteome</keyword>
<dbReference type="InterPro" id="IPR026281">
    <property type="entry name" value="HTH_RamB"/>
</dbReference>
<dbReference type="SUPFAM" id="SSF47413">
    <property type="entry name" value="lambda repressor-like DNA-binding domains"/>
    <property type="match status" value="1"/>
</dbReference>
<evidence type="ECO:0000256" key="2">
    <source>
        <dbReference type="ARBA" id="ARBA00023015"/>
    </source>
</evidence>
<dbReference type="InterPro" id="IPR050807">
    <property type="entry name" value="TransReg_Diox_bact_type"/>
</dbReference>
<evidence type="ECO:0000259" key="6">
    <source>
        <dbReference type="PROSITE" id="PS50943"/>
    </source>
</evidence>
<dbReference type="PIRSF" id="PIRSF019251">
    <property type="entry name" value="Rv0465c"/>
    <property type="match status" value="1"/>
</dbReference>
<dbReference type="AlphaFoldDB" id="A0A2A4B1N9"/>
<dbReference type="GO" id="GO:0005829">
    <property type="term" value="C:cytosol"/>
    <property type="evidence" value="ECO:0007669"/>
    <property type="project" value="TreeGrafter"/>
</dbReference>
<dbReference type="SMART" id="SM00530">
    <property type="entry name" value="HTH_XRE"/>
    <property type="match status" value="1"/>
</dbReference>
<keyword evidence="2" id="KW-0805">Transcription regulation</keyword>
<dbReference type="InterPro" id="IPR001387">
    <property type="entry name" value="Cro/C1-type_HTH"/>
</dbReference>
<dbReference type="InterPro" id="IPR010982">
    <property type="entry name" value="Lambda_DNA-bd_dom_sf"/>
</dbReference>
<dbReference type="CDD" id="cd00093">
    <property type="entry name" value="HTH_XRE"/>
    <property type="match status" value="1"/>
</dbReference>
<sequence length="460" mass="49643">MAERKLIAGHAVRRVRRQLGLTQAAMAEALDISPSYLNLVERNQRPISATLLVRLAERFDFDARTLAASEPGGGAAAMRRRLADPMFADLDIDRGELEEWLASAPGGAEAFARAFDSRGAAGAGLDDGHDRVAREVRRAIEHWRNHFPDLDAAAEALADELRLANGDLGQALAERLRTRHQLSVRILPVEVMPDRLKRLDLHARQLQLSELLDPASRIFAMAERLAGEVQGEVDAIVRGAGLSDRIADRLLRRHVIGYFAAAVMMPYARFLRACEATGYDVELLQRRFGAGFEQVAHRLTTLQRVGARGLPFFMLRVDRAGQVSKRYAGASVSPLVEGGLCPLWDVFAALARPGELVTQLVESEDGGRWLTMARSVQPHAGPVGGVRGRFAVAIGVAAAEAGGLAAARGVDLAGRAMPIGLGCTACTRPDCSQRSAPPSGRTRIVSDREAGMTPFAFGGD</sequence>
<keyword evidence="3" id="KW-0238">DNA-binding</keyword>
<evidence type="ECO:0000256" key="4">
    <source>
        <dbReference type="ARBA" id="ARBA00023163"/>
    </source>
</evidence>
<dbReference type="Pfam" id="PF09856">
    <property type="entry name" value="ScfRs"/>
    <property type="match status" value="1"/>
</dbReference>
<dbReference type="PROSITE" id="PS50943">
    <property type="entry name" value="HTH_CROC1"/>
    <property type="match status" value="1"/>
</dbReference>
<protein>
    <submittedName>
        <fullName evidence="7">XRE family transcriptional regulator</fullName>
    </submittedName>
</protein>
<dbReference type="Proteomes" id="UP000218366">
    <property type="component" value="Unassembled WGS sequence"/>
</dbReference>
<dbReference type="Pfam" id="PF01381">
    <property type="entry name" value="HTH_3"/>
    <property type="match status" value="1"/>
</dbReference>
<dbReference type="Gene3D" id="1.10.260.40">
    <property type="entry name" value="lambda repressor-like DNA-binding domains"/>
    <property type="match status" value="1"/>
</dbReference>
<dbReference type="PANTHER" id="PTHR46797:SF23">
    <property type="entry name" value="HTH-TYPE TRANSCRIPTIONAL REGULATOR SUTR"/>
    <property type="match status" value="1"/>
</dbReference>
<accession>A0A2A4B1N9</accession>
<evidence type="ECO:0000256" key="3">
    <source>
        <dbReference type="ARBA" id="ARBA00023125"/>
    </source>
</evidence>
<evidence type="ECO:0000313" key="7">
    <source>
        <dbReference type="EMBL" id="PCD01709.1"/>
    </source>
</evidence>
<evidence type="ECO:0000256" key="1">
    <source>
        <dbReference type="ARBA" id="ARBA00007227"/>
    </source>
</evidence>